<keyword evidence="5" id="KW-0653">Protein transport</keyword>
<evidence type="ECO:0000256" key="2">
    <source>
        <dbReference type="ARBA" id="ARBA00008926"/>
    </source>
</evidence>
<comment type="similarity">
    <text evidence="2">Belongs to the nucleoporin GLFG family.</text>
</comment>
<gene>
    <name evidence="11" type="ORF">PGLA1383_LOCUS52929</name>
</gene>
<proteinExistence type="inferred from homology"/>
<name>A0A813HJ15_POLGL</name>
<keyword evidence="12" id="KW-1185">Reference proteome</keyword>
<evidence type="ECO:0000313" key="12">
    <source>
        <dbReference type="Proteomes" id="UP000654075"/>
    </source>
</evidence>
<feature type="compositionally biased region" description="Polar residues" evidence="9">
    <location>
        <begin position="1"/>
        <end position="20"/>
    </location>
</feature>
<comment type="caution">
    <text evidence="11">The sequence shown here is derived from an EMBL/GenBank/DDBJ whole genome shotgun (WGS) entry which is preliminary data.</text>
</comment>
<dbReference type="Gene3D" id="1.20.920.60">
    <property type="match status" value="1"/>
</dbReference>
<evidence type="ECO:0000256" key="7">
    <source>
        <dbReference type="ARBA" id="ARBA00023132"/>
    </source>
</evidence>
<evidence type="ECO:0000256" key="9">
    <source>
        <dbReference type="SAM" id="MobiDB-lite"/>
    </source>
</evidence>
<keyword evidence="3" id="KW-0813">Transport</keyword>
<keyword evidence="8" id="KW-0539">Nucleus</keyword>
<evidence type="ECO:0000256" key="5">
    <source>
        <dbReference type="ARBA" id="ARBA00022927"/>
    </source>
</evidence>
<dbReference type="PANTHER" id="PTHR23198:SF6">
    <property type="entry name" value="NUCLEAR PORE COMPLEX PROTEIN NUP98-NUP96"/>
    <property type="match status" value="1"/>
</dbReference>
<dbReference type="EMBL" id="CAJNNV010031727">
    <property type="protein sequence ID" value="CAE8637590.1"/>
    <property type="molecule type" value="Genomic_DNA"/>
</dbReference>
<dbReference type="GO" id="GO:0017056">
    <property type="term" value="F:structural constituent of nuclear pore"/>
    <property type="evidence" value="ECO:0007669"/>
    <property type="project" value="InterPro"/>
</dbReference>
<comment type="subcellular location">
    <subcellularLocation>
        <location evidence="1">Nucleus</location>
        <location evidence="1">Nuclear pore complex</location>
    </subcellularLocation>
</comment>
<feature type="compositionally biased region" description="Low complexity" evidence="9">
    <location>
        <begin position="228"/>
        <end position="238"/>
    </location>
</feature>
<dbReference type="GO" id="GO:0006606">
    <property type="term" value="P:protein import into nucleus"/>
    <property type="evidence" value="ECO:0007669"/>
    <property type="project" value="TreeGrafter"/>
</dbReference>
<evidence type="ECO:0000256" key="1">
    <source>
        <dbReference type="ARBA" id="ARBA00004567"/>
    </source>
</evidence>
<dbReference type="SUPFAM" id="SSF82215">
    <property type="entry name" value="C-terminal autoproteolytic domain of nucleoporin nup98"/>
    <property type="match status" value="1"/>
</dbReference>
<evidence type="ECO:0000256" key="3">
    <source>
        <dbReference type="ARBA" id="ARBA00022448"/>
    </source>
</evidence>
<dbReference type="Proteomes" id="UP000654075">
    <property type="component" value="Unassembled WGS sequence"/>
</dbReference>
<dbReference type="Pfam" id="PF04096">
    <property type="entry name" value="Nucleoporin2"/>
    <property type="match status" value="1"/>
</dbReference>
<feature type="compositionally biased region" description="Low complexity" evidence="9">
    <location>
        <begin position="88"/>
        <end position="103"/>
    </location>
</feature>
<feature type="region of interest" description="Disordered" evidence="9">
    <location>
        <begin position="1"/>
        <end position="53"/>
    </location>
</feature>
<keyword evidence="6" id="KW-0811">Translocation</keyword>
<keyword evidence="7" id="KW-0906">Nuclear pore complex</keyword>
<dbReference type="InterPro" id="IPR036903">
    <property type="entry name" value="Nup98_auto-Pept-S59_dom_sf"/>
</dbReference>
<dbReference type="OrthoDB" id="447873at2759"/>
<evidence type="ECO:0000313" key="11">
    <source>
        <dbReference type="EMBL" id="CAE8637590.1"/>
    </source>
</evidence>
<feature type="compositionally biased region" description="Low complexity" evidence="9">
    <location>
        <begin position="162"/>
        <end position="181"/>
    </location>
</feature>
<feature type="region of interest" description="Disordered" evidence="9">
    <location>
        <begin position="153"/>
        <end position="238"/>
    </location>
</feature>
<dbReference type="GO" id="GO:0008139">
    <property type="term" value="F:nuclear localization sequence binding"/>
    <property type="evidence" value="ECO:0007669"/>
    <property type="project" value="TreeGrafter"/>
</dbReference>
<dbReference type="InterPro" id="IPR037665">
    <property type="entry name" value="Nucleoporin_S59-like"/>
</dbReference>
<dbReference type="InterPro" id="IPR007230">
    <property type="entry name" value="Nup98_auto-Pept-S59_dom"/>
</dbReference>
<evidence type="ECO:0000256" key="4">
    <source>
        <dbReference type="ARBA" id="ARBA00022816"/>
    </source>
</evidence>
<evidence type="ECO:0000256" key="8">
    <source>
        <dbReference type="ARBA" id="ARBA00023242"/>
    </source>
</evidence>
<dbReference type="GO" id="GO:0034398">
    <property type="term" value="P:telomere tethering at nuclear periphery"/>
    <property type="evidence" value="ECO:0007669"/>
    <property type="project" value="TreeGrafter"/>
</dbReference>
<dbReference type="GO" id="GO:0000973">
    <property type="term" value="P:post-transcriptional tethering of RNA polymerase II gene DNA at nuclear periphery"/>
    <property type="evidence" value="ECO:0007669"/>
    <property type="project" value="TreeGrafter"/>
</dbReference>
<dbReference type="PROSITE" id="PS51434">
    <property type="entry name" value="NUP_C"/>
    <property type="match status" value="1"/>
</dbReference>
<feature type="domain" description="Peptidase S59" evidence="10">
    <location>
        <begin position="400"/>
        <end position="533"/>
    </location>
</feature>
<dbReference type="GO" id="GO:0044614">
    <property type="term" value="C:nuclear pore cytoplasmic filaments"/>
    <property type="evidence" value="ECO:0007669"/>
    <property type="project" value="TreeGrafter"/>
</dbReference>
<protein>
    <recommendedName>
        <fullName evidence="10">Peptidase S59 domain-containing protein</fullName>
    </recommendedName>
</protein>
<accession>A0A813HJ15</accession>
<sequence>MAASILSSHQTPGHETSTLRDSGAESKPWPFSTPQPYVDALGNPLPEIRGLGDLPNIKDVLPSFVTAEPSGQQRRFSADGAGFQPIPASSSASSGLGSNLDSNARQELIPMRAAPAAPQPSSGSRSAAVAAPAVIAERPTVLVAHERGAINSARGSLTDRQAGSAFTGSGSAGSSGSRAGSTVVSNSAPAEPSGGTAAVPESGGSRSSRVRQESAADKRTTRRKPSEEAAVPQVAQPVPEVAEELQAELDECLDTIKWTASCCTRESLQDLIKSSRPAPVVNDVLEAVFILLGAPETRWATLKQLLSKQPFFDKLTRLDFQRSVTKEQFRKLRDKLQDPSFDEEHIKTECVPVVPLAIWCRAIGVYLSKTKYRDGPEIRPVAGSGAAIPPPRHERRSSNSVPITVEPDLSQLTTEELRHVRDLTIARKGIGEITFHGETDCTELDFEHIVKLEIGEVLVYPGRSKPDAGYGLNKAATVTMYQCWPPSNTVQLQDTASQDEYRDRIKNMTTDKKARFIDYDCTTGVWKFGVDHF</sequence>
<reference evidence="11" key="1">
    <citation type="submission" date="2021-02" db="EMBL/GenBank/DDBJ databases">
        <authorList>
            <person name="Dougan E. K."/>
            <person name="Rhodes N."/>
            <person name="Thang M."/>
            <person name="Chan C."/>
        </authorList>
    </citation>
    <scope>NUCLEOTIDE SEQUENCE</scope>
</reference>
<evidence type="ECO:0000256" key="6">
    <source>
        <dbReference type="ARBA" id="ARBA00023010"/>
    </source>
</evidence>
<dbReference type="Gene3D" id="3.30.1610.10">
    <property type="entry name" value="Peptidase S59, nucleoporin"/>
    <property type="match status" value="1"/>
</dbReference>
<evidence type="ECO:0000259" key="10">
    <source>
        <dbReference type="PROSITE" id="PS51434"/>
    </source>
</evidence>
<dbReference type="GO" id="GO:0003723">
    <property type="term" value="F:RNA binding"/>
    <property type="evidence" value="ECO:0007669"/>
    <property type="project" value="TreeGrafter"/>
</dbReference>
<feature type="region of interest" description="Disordered" evidence="9">
    <location>
        <begin position="65"/>
        <end position="105"/>
    </location>
</feature>
<dbReference type="AlphaFoldDB" id="A0A813HJ15"/>
<dbReference type="GO" id="GO:0051028">
    <property type="term" value="P:mRNA transport"/>
    <property type="evidence" value="ECO:0007669"/>
    <property type="project" value="UniProtKB-KW"/>
</dbReference>
<dbReference type="GO" id="GO:0006405">
    <property type="term" value="P:RNA export from nucleus"/>
    <property type="evidence" value="ECO:0007669"/>
    <property type="project" value="TreeGrafter"/>
</dbReference>
<feature type="compositionally biased region" description="Basic and acidic residues" evidence="9">
    <location>
        <begin position="210"/>
        <end position="227"/>
    </location>
</feature>
<dbReference type="PANTHER" id="PTHR23198">
    <property type="entry name" value="NUCLEOPORIN"/>
    <property type="match status" value="1"/>
</dbReference>
<keyword evidence="4" id="KW-0509">mRNA transport</keyword>
<organism evidence="11 12">
    <name type="scientific">Polarella glacialis</name>
    <name type="common">Dinoflagellate</name>
    <dbReference type="NCBI Taxonomy" id="89957"/>
    <lineage>
        <taxon>Eukaryota</taxon>
        <taxon>Sar</taxon>
        <taxon>Alveolata</taxon>
        <taxon>Dinophyceae</taxon>
        <taxon>Suessiales</taxon>
        <taxon>Suessiaceae</taxon>
        <taxon>Polarella</taxon>
    </lineage>
</organism>